<name>A0A9W6HRW5_9MICO</name>
<evidence type="ECO:0000313" key="2">
    <source>
        <dbReference type="EMBL" id="GLK01766.1"/>
    </source>
</evidence>
<dbReference type="Proteomes" id="UP001142325">
    <property type="component" value="Unassembled WGS sequence"/>
</dbReference>
<evidence type="ECO:0000313" key="3">
    <source>
        <dbReference type="Proteomes" id="UP001142325"/>
    </source>
</evidence>
<comment type="caution">
    <text evidence="2">The sequence shown here is derived from an EMBL/GenBank/DDBJ whole genome shotgun (WGS) entry which is preliminary data.</text>
</comment>
<keyword evidence="3" id="KW-1185">Reference proteome</keyword>
<evidence type="ECO:0000256" key="1">
    <source>
        <dbReference type="SAM" id="MobiDB-lite"/>
    </source>
</evidence>
<protein>
    <submittedName>
        <fullName evidence="2">Uncharacterized protein</fullName>
    </submittedName>
</protein>
<feature type="region of interest" description="Disordered" evidence="1">
    <location>
        <begin position="1"/>
        <end position="68"/>
    </location>
</feature>
<dbReference type="EMBL" id="BSET01000001">
    <property type="protein sequence ID" value="GLK01766.1"/>
    <property type="molecule type" value="Genomic_DNA"/>
</dbReference>
<dbReference type="AlphaFoldDB" id="A0A9W6HRW5"/>
<sequence>MTESEPRQRIVRVAGSRRAKLTPVAGSEPEPAVARENDEAAVSSAGAKDTAASGPNDARLRNEVPPHY</sequence>
<accession>A0A9W6HRW5</accession>
<reference evidence="2" key="1">
    <citation type="journal article" date="2014" name="Int. J. Syst. Evol. Microbiol.">
        <title>Complete genome sequence of Corynebacterium casei LMG S-19264T (=DSM 44701T), isolated from a smear-ripened cheese.</title>
        <authorList>
            <consortium name="US DOE Joint Genome Institute (JGI-PGF)"/>
            <person name="Walter F."/>
            <person name="Albersmeier A."/>
            <person name="Kalinowski J."/>
            <person name="Ruckert C."/>
        </authorList>
    </citation>
    <scope>NUCLEOTIDE SEQUENCE</scope>
    <source>
        <strain evidence="2">VKM Ac-1958</strain>
    </source>
</reference>
<organism evidence="2 3">
    <name type="scientific">Microbacterium keratanolyticum</name>
    <dbReference type="NCBI Taxonomy" id="67574"/>
    <lineage>
        <taxon>Bacteria</taxon>
        <taxon>Bacillati</taxon>
        <taxon>Actinomycetota</taxon>
        <taxon>Actinomycetes</taxon>
        <taxon>Micrococcales</taxon>
        <taxon>Microbacteriaceae</taxon>
        <taxon>Microbacterium</taxon>
    </lineage>
</organism>
<feature type="compositionally biased region" description="Basic and acidic residues" evidence="1">
    <location>
        <begin position="58"/>
        <end position="68"/>
    </location>
</feature>
<gene>
    <name evidence="2" type="ORF">GCM10017596_14810</name>
</gene>
<reference evidence="2" key="2">
    <citation type="submission" date="2023-01" db="EMBL/GenBank/DDBJ databases">
        <authorList>
            <person name="Sun Q."/>
            <person name="Evtushenko L."/>
        </authorList>
    </citation>
    <scope>NUCLEOTIDE SEQUENCE</scope>
    <source>
        <strain evidence="2">VKM Ac-1958</strain>
    </source>
</reference>
<proteinExistence type="predicted"/>